<comment type="caution">
    <text evidence="2">The sequence shown here is derived from an EMBL/GenBank/DDBJ whole genome shotgun (WGS) entry which is preliminary data.</text>
</comment>
<feature type="transmembrane region" description="Helical" evidence="1">
    <location>
        <begin position="32"/>
        <end position="50"/>
    </location>
</feature>
<feature type="transmembrane region" description="Helical" evidence="1">
    <location>
        <begin position="9"/>
        <end position="26"/>
    </location>
</feature>
<protein>
    <submittedName>
        <fullName evidence="2">DUF58 domain-containing protein</fullName>
    </submittedName>
</protein>
<gene>
    <name evidence="2" type="ORF">HKD39_09945</name>
</gene>
<evidence type="ECO:0000256" key="1">
    <source>
        <dbReference type="SAM" id="Phobius"/>
    </source>
</evidence>
<evidence type="ECO:0000313" key="2">
    <source>
        <dbReference type="EMBL" id="NNG36029.1"/>
    </source>
</evidence>
<dbReference type="Proteomes" id="UP000562984">
    <property type="component" value="Unassembled WGS sequence"/>
</dbReference>
<dbReference type="PANTHER" id="PTHR33608">
    <property type="entry name" value="BLL2464 PROTEIN"/>
    <property type="match status" value="1"/>
</dbReference>
<reference evidence="2 3" key="1">
    <citation type="submission" date="2020-05" db="EMBL/GenBank/DDBJ databases">
        <title>Nakamurella sp. DB0629 isolated from air conditioner.</title>
        <authorList>
            <person name="Kim D.H."/>
            <person name="Kim D.-U."/>
        </authorList>
    </citation>
    <scope>NUCLEOTIDE SEQUENCE [LARGE SCALE GENOMIC DNA]</scope>
    <source>
        <strain evidence="2 3">DB0629</strain>
    </source>
</reference>
<evidence type="ECO:0000313" key="3">
    <source>
        <dbReference type="Proteomes" id="UP000562984"/>
    </source>
</evidence>
<keyword evidence="1" id="KW-1133">Transmembrane helix</keyword>
<name>A0A849A641_9ACTN</name>
<proteinExistence type="predicted"/>
<dbReference type="AlphaFoldDB" id="A0A849A641"/>
<dbReference type="RefSeq" id="WP_171199690.1">
    <property type="nucleotide sequence ID" value="NZ_JABEND010000004.1"/>
</dbReference>
<keyword evidence="1" id="KW-0472">Membrane</keyword>
<dbReference type="PANTHER" id="PTHR33608:SF14">
    <property type="entry name" value="POSSIBLE CONSERVED SECRETED PROTEIN"/>
    <property type="match status" value="1"/>
</dbReference>
<keyword evidence="1" id="KW-0812">Transmembrane</keyword>
<dbReference type="EMBL" id="JABEND010000004">
    <property type="protein sequence ID" value="NNG36029.1"/>
    <property type="molecule type" value="Genomic_DNA"/>
</dbReference>
<keyword evidence="3" id="KW-1185">Reference proteome</keyword>
<organism evidence="2 3">
    <name type="scientific">Nakamurella aerolata</name>
    <dbReference type="NCBI Taxonomy" id="1656892"/>
    <lineage>
        <taxon>Bacteria</taxon>
        <taxon>Bacillati</taxon>
        <taxon>Actinomycetota</taxon>
        <taxon>Actinomycetes</taxon>
        <taxon>Nakamurellales</taxon>
        <taxon>Nakamurellaceae</taxon>
        <taxon>Nakamurella</taxon>
    </lineage>
</organism>
<accession>A0A849A641</accession>
<sequence length="468" mass="50759">MSTWFVTPAMYRALAVIVFGVGLGLSVGRPDVVLLAAPIAVALLAALAGMRHWPKRRPVSDPHADSEVGDAIVSGSRVRVRTTLTGLDDAELVTVRLPDTTERPTGLTKVIAGADGATGGSKVVDVDVDSRSWGTTRIARPDLLAAGPDGLLATAPVTGRELVELVLPAAPRQRPLPLPPIDGGWAGAHLSRRPGQGNDLVDLRDFVAGDRMRAVHWRAYARLGKLYTRRTLSDADAELTLCLDLRTNLAPRVPPPPIGWVNRMAASLQETIQLLRDRRSERAGGPGTKERLDARERARYGSLDHTARAAAAIAATQIGAGDRVGMLSVTGDRRPIRSGGGNRHLQRIRYELATMRVSPLRLTPAANWHLRPGAIVLLLSPLNDDDIVEAARAVRGRGHQLIVVDTLPRDEIVRAATAPQLDHLRVVNVQRELRIDHLKRHGIPVLHWADGHIETQLAAAIRLTRTRR</sequence>